<gene>
    <name evidence="1" type="ORF">HannXRQ_Chr08g0214211</name>
</gene>
<keyword evidence="2" id="KW-1185">Reference proteome</keyword>
<proteinExistence type="predicted"/>
<dbReference type="InParanoid" id="A0A251U2N6"/>
<sequence length="79" mass="9263">MHMYYSRFLGSTSYSALSILVYTFASHPFFEFRVTLTLTRILCHMVATVFDNPILDLPLLDLQVGPGWHLHIWYRISKL</sequence>
<dbReference type="AlphaFoldDB" id="A0A251U2N6"/>
<dbReference type="EMBL" id="CM007897">
    <property type="protein sequence ID" value="OTG17625.1"/>
    <property type="molecule type" value="Genomic_DNA"/>
</dbReference>
<organism evidence="1 2">
    <name type="scientific">Helianthus annuus</name>
    <name type="common">Common sunflower</name>
    <dbReference type="NCBI Taxonomy" id="4232"/>
    <lineage>
        <taxon>Eukaryota</taxon>
        <taxon>Viridiplantae</taxon>
        <taxon>Streptophyta</taxon>
        <taxon>Embryophyta</taxon>
        <taxon>Tracheophyta</taxon>
        <taxon>Spermatophyta</taxon>
        <taxon>Magnoliopsida</taxon>
        <taxon>eudicotyledons</taxon>
        <taxon>Gunneridae</taxon>
        <taxon>Pentapetalae</taxon>
        <taxon>asterids</taxon>
        <taxon>campanulids</taxon>
        <taxon>Asterales</taxon>
        <taxon>Asteraceae</taxon>
        <taxon>Asteroideae</taxon>
        <taxon>Heliantheae alliance</taxon>
        <taxon>Heliantheae</taxon>
        <taxon>Helianthus</taxon>
    </lineage>
</organism>
<reference evidence="2" key="1">
    <citation type="journal article" date="2017" name="Nature">
        <title>The sunflower genome provides insights into oil metabolism, flowering and Asterid evolution.</title>
        <authorList>
            <person name="Badouin H."/>
            <person name="Gouzy J."/>
            <person name="Grassa C.J."/>
            <person name="Murat F."/>
            <person name="Staton S.E."/>
            <person name="Cottret L."/>
            <person name="Lelandais-Briere C."/>
            <person name="Owens G.L."/>
            <person name="Carrere S."/>
            <person name="Mayjonade B."/>
            <person name="Legrand L."/>
            <person name="Gill N."/>
            <person name="Kane N.C."/>
            <person name="Bowers J.E."/>
            <person name="Hubner S."/>
            <person name="Bellec A."/>
            <person name="Berard A."/>
            <person name="Berges H."/>
            <person name="Blanchet N."/>
            <person name="Boniface M.C."/>
            <person name="Brunel D."/>
            <person name="Catrice O."/>
            <person name="Chaidir N."/>
            <person name="Claudel C."/>
            <person name="Donnadieu C."/>
            <person name="Faraut T."/>
            <person name="Fievet G."/>
            <person name="Helmstetter N."/>
            <person name="King M."/>
            <person name="Knapp S.J."/>
            <person name="Lai Z."/>
            <person name="Le Paslier M.C."/>
            <person name="Lippi Y."/>
            <person name="Lorenzon L."/>
            <person name="Mandel J.R."/>
            <person name="Marage G."/>
            <person name="Marchand G."/>
            <person name="Marquand E."/>
            <person name="Bret-Mestries E."/>
            <person name="Morien E."/>
            <person name="Nambeesan S."/>
            <person name="Nguyen T."/>
            <person name="Pegot-Espagnet P."/>
            <person name="Pouilly N."/>
            <person name="Raftis F."/>
            <person name="Sallet E."/>
            <person name="Schiex T."/>
            <person name="Thomas J."/>
            <person name="Vandecasteele C."/>
            <person name="Vares D."/>
            <person name="Vear F."/>
            <person name="Vautrin S."/>
            <person name="Crespi M."/>
            <person name="Mangin B."/>
            <person name="Burke J.M."/>
            <person name="Salse J."/>
            <person name="Munos S."/>
            <person name="Vincourt P."/>
            <person name="Rieseberg L.H."/>
            <person name="Langlade N.B."/>
        </authorList>
    </citation>
    <scope>NUCLEOTIDE SEQUENCE [LARGE SCALE GENOMIC DNA]</scope>
    <source>
        <strain evidence="2">cv. SF193</strain>
    </source>
</reference>
<dbReference type="Proteomes" id="UP000215914">
    <property type="component" value="Chromosome 8"/>
</dbReference>
<evidence type="ECO:0000313" key="1">
    <source>
        <dbReference type="EMBL" id="OTG17625.1"/>
    </source>
</evidence>
<protein>
    <submittedName>
        <fullName evidence="1">Uncharacterized protein</fullName>
    </submittedName>
</protein>
<accession>A0A251U2N6</accession>
<evidence type="ECO:0000313" key="2">
    <source>
        <dbReference type="Proteomes" id="UP000215914"/>
    </source>
</evidence>
<name>A0A251U2N6_HELAN</name>